<protein>
    <submittedName>
        <fullName evidence="2">Uncharacterized protein</fullName>
    </submittedName>
</protein>
<evidence type="ECO:0000313" key="3">
    <source>
        <dbReference type="Proteomes" id="UP000266188"/>
    </source>
</evidence>
<evidence type="ECO:0000313" key="2">
    <source>
        <dbReference type="EMBL" id="RJE26980.1"/>
    </source>
</evidence>
<dbReference type="OrthoDB" id="5408144at2759"/>
<proteinExistence type="predicted"/>
<name>A0A3A2ZW95_9EURO</name>
<feature type="region of interest" description="Disordered" evidence="1">
    <location>
        <begin position="1"/>
        <end position="25"/>
    </location>
</feature>
<comment type="caution">
    <text evidence="2">The sequence shown here is derived from an EMBL/GenBank/DDBJ whole genome shotgun (WGS) entry which is preliminary data.</text>
</comment>
<dbReference type="EMBL" id="MVGC01000011">
    <property type="protein sequence ID" value="RJE26980.1"/>
    <property type="molecule type" value="Genomic_DNA"/>
</dbReference>
<feature type="compositionally biased region" description="Basic residues" evidence="1">
    <location>
        <begin position="1"/>
        <end position="16"/>
    </location>
</feature>
<dbReference type="Proteomes" id="UP000266188">
    <property type="component" value="Unassembled WGS sequence"/>
</dbReference>
<feature type="compositionally biased region" description="Polar residues" evidence="1">
    <location>
        <begin position="121"/>
        <end position="133"/>
    </location>
</feature>
<sequence>MAFRERVKRALHRSRSTPKPNCTSNGIKIEYYRRHEVPPSKFRGPFDPDHQKMLAAYNLQTAQEDRPRSPDLSLSPCATLPPEYRPQPLDSTSPEGNAPSDLFNNSPTVSHDEYAQDRQGNESQSSTAVDSDSFNASMMTLPMASYRNDSIAKIKESVRYTSPVRAISTHAMPPMTKQMPFSPEDLSRALNSVQICT</sequence>
<evidence type="ECO:0000256" key="1">
    <source>
        <dbReference type="SAM" id="MobiDB-lite"/>
    </source>
</evidence>
<feature type="compositionally biased region" description="Basic and acidic residues" evidence="1">
    <location>
        <begin position="110"/>
        <end position="120"/>
    </location>
</feature>
<accession>A0A3A2ZW95</accession>
<keyword evidence="3" id="KW-1185">Reference proteome</keyword>
<organism evidence="2 3">
    <name type="scientific">Aspergillus sclerotialis</name>
    <dbReference type="NCBI Taxonomy" id="2070753"/>
    <lineage>
        <taxon>Eukaryota</taxon>
        <taxon>Fungi</taxon>
        <taxon>Dikarya</taxon>
        <taxon>Ascomycota</taxon>
        <taxon>Pezizomycotina</taxon>
        <taxon>Eurotiomycetes</taxon>
        <taxon>Eurotiomycetidae</taxon>
        <taxon>Eurotiales</taxon>
        <taxon>Aspergillaceae</taxon>
        <taxon>Aspergillus</taxon>
        <taxon>Aspergillus subgen. Polypaecilum</taxon>
    </lineage>
</organism>
<dbReference type="AlphaFoldDB" id="A0A3A2ZW95"/>
<gene>
    <name evidence="2" type="ORF">PHISCL_00681</name>
</gene>
<reference evidence="3" key="1">
    <citation type="submission" date="2017-02" db="EMBL/GenBank/DDBJ databases">
        <authorList>
            <person name="Tafer H."/>
            <person name="Lopandic K."/>
        </authorList>
    </citation>
    <scope>NUCLEOTIDE SEQUENCE [LARGE SCALE GENOMIC DNA]</scope>
    <source>
        <strain evidence="3">CBS 366.77</strain>
    </source>
</reference>
<feature type="region of interest" description="Disordered" evidence="1">
    <location>
        <begin position="62"/>
        <end position="133"/>
    </location>
</feature>